<sequence>MLKDDFVMRQTDTLATALAHLVLHKSGTDYTPTGRAADAAADGLWFSLDQLIRAGDFDQAEDQLYEQSDWGDLRYLELGVAFYVHLNQRSDQELEAGNFTREEVGEGLRDFARKFGVELQM</sequence>
<dbReference type="InterPro" id="IPR045507">
    <property type="entry name" value="DUF6483"/>
</dbReference>
<comment type="caution">
    <text evidence="1">The sequence shown here is derived from an EMBL/GenBank/DDBJ whole genome shotgun (WGS) entry which is preliminary data.</text>
</comment>
<gene>
    <name evidence="1" type="ORF">H9714_10525</name>
</gene>
<protein>
    <submittedName>
        <fullName evidence="1">Uncharacterized protein</fullName>
    </submittedName>
</protein>
<dbReference type="Pfam" id="PF20092">
    <property type="entry name" value="DUF6483"/>
    <property type="match status" value="1"/>
</dbReference>
<reference evidence="1" key="2">
    <citation type="submission" date="2021-04" db="EMBL/GenBank/DDBJ databases">
        <authorList>
            <person name="Gilroy R."/>
        </authorList>
    </citation>
    <scope>NUCLEOTIDE SEQUENCE</scope>
    <source>
        <strain evidence="1">CHK189-11263</strain>
    </source>
</reference>
<accession>A0A9D2S610</accession>
<proteinExistence type="predicted"/>
<dbReference type="Proteomes" id="UP000824208">
    <property type="component" value="Unassembled WGS sequence"/>
</dbReference>
<evidence type="ECO:0000313" key="2">
    <source>
        <dbReference type="Proteomes" id="UP000824208"/>
    </source>
</evidence>
<name>A0A9D2S610_9FIRM</name>
<dbReference type="AlphaFoldDB" id="A0A9D2S610"/>
<reference evidence="1" key="1">
    <citation type="journal article" date="2021" name="PeerJ">
        <title>Extensive microbial diversity within the chicken gut microbiome revealed by metagenomics and culture.</title>
        <authorList>
            <person name="Gilroy R."/>
            <person name="Ravi A."/>
            <person name="Getino M."/>
            <person name="Pursley I."/>
            <person name="Horton D.L."/>
            <person name="Alikhan N.F."/>
            <person name="Baker D."/>
            <person name="Gharbi K."/>
            <person name="Hall N."/>
            <person name="Watson M."/>
            <person name="Adriaenssens E.M."/>
            <person name="Foster-Nyarko E."/>
            <person name="Jarju S."/>
            <person name="Secka A."/>
            <person name="Antonio M."/>
            <person name="Oren A."/>
            <person name="Chaudhuri R.R."/>
            <person name="La Ragione R."/>
            <person name="Hildebrand F."/>
            <person name="Pallen M.J."/>
        </authorList>
    </citation>
    <scope>NUCLEOTIDE SEQUENCE</scope>
    <source>
        <strain evidence="1">CHK189-11263</strain>
    </source>
</reference>
<dbReference type="EMBL" id="DWYC01000090">
    <property type="protein sequence ID" value="HJB57972.1"/>
    <property type="molecule type" value="Genomic_DNA"/>
</dbReference>
<evidence type="ECO:0000313" key="1">
    <source>
        <dbReference type="EMBL" id="HJB57972.1"/>
    </source>
</evidence>
<organism evidence="1 2">
    <name type="scientific">Candidatus Flavonifractor intestinipullorum</name>
    <dbReference type="NCBI Taxonomy" id="2838587"/>
    <lineage>
        <taxon>Bacteria</taxon>
        <taxon>Bacillati</taxon>
        <taxon>Bacillota</taxon>
        <taxon>Clostridia</taxon>
        <taxon>Eubacteriales</taxon>
        <taxon>Oscillospiraceae</taxon>
        <taxon>Flavonifractor</taxon>
    </lineage>
</organism>